<keyword evidence="12" id="KW-1185">Reference proteome</keyword>
<dbReference type="InterPro" id="IPR020550">
    <property type="entry name" value="Inositol_monophosphatase_CS"/>
</dbReference>
<comment type="cofactor">
    <cofactor evidence="2 9 10">
        <name>Mg(2+)</name>
        <dbReference type="ChEBI" id="CHEBI:18420"/>
    </cofactor>
</comment>
<feature type="binding site" evidence="9">
    <location>
        <position position="86"/>
    </location>
    <ligand>
        <name>Mg(2+)</name>
        <dbReference type="ChEBI" id="CHEBI:18420"/>
        <label>1</label>
        <note>catalytic</note>
    </ligand>
</feature>
<evidence type="ECO:0000256" key="2">
    <source>
        <dbReference type="ARBA" id="ARBA00001946"/>
    </source>
</evidence>
<evidence type="ECO:0000256" key="10">
    <source>
        <dbReference type="RuleBase" id="RU364068"/>
    </source>
</evidence>
<evidence type="ECO:0000313" key="11">
    <source>
        <dbReference type="EMBL" id="BBA35593.1"/>
    </source>
</evidence>
<evidence type="ECO:0000256" key="5">
    <source>
        <dbReference type="ARBA" id="ARBA00022801"/>
    </source>
</evidence>
<name>A0A250KV94_9GAMM</name>
<keyword evidence="6" id="KW-0805">Transcription regulation</keyword>
<dbReference type="PROSITE" id="PS00629">
    <property type="entry name" value="IMP_1"/>
    <property type="match status" value="1"/>
</dbReference>
<dbReference type="PANTHER" id="PTHR20854:SF4">
    <property type="entry name" value="INOSITOL-1-MONOPHOSPHATASE-RELATED"/>
    <property type="match status" value="1"/>
</dbReference>
<dbReference type="InterPro" id="IPR020583">
    <property type="entry name" value="Inositol_monoP_metal-BS"/>
</dbReference>
<evidence type="ECO:0000256" key="3">
    <source>
        <dbReference type="ARBA" id="ARBA00009759"/>
    </source>
</evidence>
<proteinExistence type="inferred from homology"/>
<dbReference type="FunFam" id="3.40.190.80:FF:000002">
    <property type="entry name" value="Inositol-1-monophosphatase"/>
    <property type="match status" value="1"/>
</dbReference>
<dbReference type="GO" id="GO:0046872">
    <property type="term" value="F:metal ion binding"/>
    <property type="evidence" value="ECO:0007669"/>
    <property type="project" value="UniProtKB-KW"/>
</dbReference>
<evidence type="ECO:0000256" key="7">
    <source>
        <dbReference type="ARBA" id="ARBA00022842"/>
    </source>
</evidence>
<dbReference type="InterPro" id="IPR022337">
    <property type="entry name" value="Inositol_monophosphatase_SuhB"/>
</dbReference>
<evidence type="ECO:0000256" key="9">
    <source>
        <dbReference type="PIRSR" id="PIRSR600760-2"/>
    </source>
</evidence>
<dbReference type="GO" id="GO:0008934">
    <property type="term" value="F:inositol monophosphate 1-phosphatase activity"/>
    <property type="evidence" value="ECO:0007669"/>
    <property type="project" value="InterPro"/>
</dbReference>
<dbReference type="CDD" id="cd01639">
    <property type="entry name" value="IMPase"/>
    <property type="match status" value="1"/>
</dbReference>
<organism evidence="11 12">
    <name type="scientific">Methylocaldum marinum</name>
    <dbReference type="NCBI Taxonomy" id="1432792"/>
    <lineage>
        <taxon>Bacteria</taxon>
        <taxon>Pseudomonadati</taxon>
        <taxon>Pseudomonadota</taxon>
        <taxon>Gammaproteobacteria</taxon>
        <taxon>Methylococcales</taxon>
        <taxon>Methylococcaceae</taxon>
        <taxon>Methylocaldum</taxon>
    </lineage>
</organism>
<dbReference type="InterPro" id="IPR033942">
    <property type="entry name" value="IMPase"/>
</dbReference>
<keyword evidence="6" id="KW-0889">Transcription antitermination</keyword>
<feature type="binding site" evidence="9">
    <location>
        <position position="84"/>
    </location>
    <ligand>
        <name>Mg(2+)</name>
        <dbReference type="ChEBI" id="CHEBI:18420"/>
        <label>1</label>
        <note>catalytic</note>
    </ligand>
</feature>
<comment type="catalytic activity">
    <reaction evidence="1 10">
        <text>a myo-inositol phosphate + H2O = myo-inositol + phosphate</text>
        <dbReference type="Rhea" id="RHEA:24056"/>
        <dbReference type="ChEBI" id="CHEBI:15377"/>
        <dbReference type="ChEBI" id="CHEBI:17268"/>
        <dbReference type="ChEBI" id="CHEBI:43474"/>
        <dbReference type="ChEBI" id="CHEBI:84139"/>
        <dbReference type="EC" id="3.1.3.25"/>
    </reaction>
</comment>
<dbReference type="PRINTS" id="PR01959">
    <property type="entry name" value="SBIMPHPHTASE"/>
</dbReference>
<keyword evidence="5 10" id="KW-0378">Hydrolase</keyword>
<evidence type="ECO:0000256" key="1">
    <source>
        <dbReference type="ARBA" id="ARBA00001033"/>
    </source>
</evidence>
<protein>
    <recommendedName>
        <fullName evidence="10">Inositol-1-monophosphatase</fullName>
        <ecNumber evidence="10">3.1.3.25</ecNumber>
    </recommendedName>
</protein>
<dbReference type="KEGG" id="mmai:sS8_3656"/>
<dbReference type="SUPFAM" id="SSF56655">
    <property type="entry name" value="Carbohydrate phosphatase"/>
    <property type="match status" value="1"/>
</dbReference>
<keyword evidence="6" id="KW-0804">Transcription</keyword>
<dbReference type="PRINTS" id="PR00377">
    <property type="entry name" value="IMPHPHTASES"/>
</dbReference>
<dbReference type="Proteomes" id="UP000266313">
    <property type="component" value="Chromosome"/>
</dbReference>
<keyword evidence="4 9" id="KW-0479">Metal-binding</keyword>
<gene>
    <name evidence="11" type="ORF">sS8_3656</name>
</gene>
<comment type="similarity">
    <text evidence="3 10">Belongs to the inositol monophosphatase superfamily.</text>
</comment>
<dbReference type="Pfam" id="PF00459">
    <property type="entry name" value="Inositol_P"/>
    <property type="match status" value="1"/>
</dbReference>
<dbReference type="RefSeq" id="WP_119630909.1">
    <property type="nucleotide sequence ID" value="NZ_AP017928.1"/>
</dbReference>
<feature type="binding site" evidence="9">
    <location>
        <position position="87"/>
    </location>
    <ligand>
        <name>Mg(2+)</name>
        <dbReference type="ChEBI" id="CHEBI:18420"/>
        <label>1</label>
        <note>catalytic</note>
    </ligand>
</feature>
<comment type="function">
    <text evidence="8">Part of the processive rRNA transcription and antitermination complex (rrnTAC). The complex forms an RNA-chaperone ring around the RNA exit tunnel of RNA polymerase (RNAP). It supports rapid transcription and antitermination of rRNA operons, cotranscriptional rRNA folding, and annealing of distal rRNA regions to allow correct ribosome biogenesis. This subunit may play a central role in organizing the structure.</text>
</comment>
<evidence type="ECO:0000256" key="8">
    <source>
        <dbReference type="ARBA" id="ARBA00058693"/>
    </source>
</evidence>
<dbReference type="PROSITE" id="PS00630">
    <property type="entry name" value="IMP_2"/>
    <property type="match status" value="1"/>
</dbReference>
<evidence type="ECO:0000256" key="4">
    <source>
        <dbReference type="ARBA" id="ARBA00022723"/>
    </source>
</evidence>
<keyword evidence="7 9" id="KW-0460">Magnesium</keyword>
<dbReference type="Gene3D" id="3.30.540.10">
    <property type="entry name" value="Fructose-1,6-Bisphosphatase, subunit A, domain 1"/>
    <property type="match status" value="1"/>
</dbReference>
<accession>A0A250KV94</accession>
<feature type="binding site" evidence="9">
    <location>
        <position position="212"/>
    </location>
    <ligand>
        <name>Mg(2+)</name>
        <dbReference type="ChEBI" id="CHEBI:18420"/>
        <label>1</label>
        <note>catalytic</note>
    </ligand>
</feature>
<dbReference type="GO" id="GO:0006020">
    <property type="term" value="P:inositol metabolic process"/>
    <property type="evidence" value="ECO:0007669"/>
    <property type="project" value="TreeGrafter"/>
</dbReference>
<feature type="binding site" evidence="9">
    <location>
        <position position="67"/>
    </location>
    <ligand>
        <name>Mg(2+)</name>
        <dbReference type="ChEBI" id="CHEBI:18420"/>
        <label>1</label>
        <note>catalytic</note>
    </ligand>
</feature>
<sequence length="277" mass="30476">MDPMLTIAVRAARTAGDIIVRSMDRVNLLTITPKGRNDFVSEVDRQAEREVIHTLQKAYPTHAFLGEESGRQGPAKTDFVWIIDPLDGTTNFLHGFPQFCVSIALVHRGRIEKGVIYDPLRQELFTAARGAGASLNNRRIRVSKQSGLRAALLGTGFPFRDQRHVEAYLGMMRDLMKDTAGIRRAGSAALDLAYVAAGRLDGFWEIGLKKWDMAAGLLLIQEAGGIVTDLEGKDKFFESGNVLTANPKLHQIMASVIEPHLTEGLRHSDNSLGDPSE</sequence>
<dbReference type="PANTHER" id="PTHR20854">
    <property type="entry name" value="INOSITOL MONOPHOSPHATASE"/>
    <property type="match status" value="1"/>
</dbReference>
<dbReference type="EMBL" id="AP017928">
    <property type="protein sequence ID" value="BBA35593.1"/>
    <property type="molecule type" value="Genomic_DNA"/>
</dbReference>
<evidence type="ECO:0000313" key="12">
    <source>
        <dbReference type="Proteomes" id="UP000266313"/>
    </source>
</evidence>
<dbReference type="FunFam" id="3.30.540.10:FF:000003">
    <property type="entry name" value="Inositol-1-monophosphatase"/>
    <property type="match status" value="1"/>
</dbReference>
<dbReference type="EC" id="3.1.3.25" evidence="10"/>
<reference evidence="11 12" key="1">
    <citation type="submission" date="2016-12" db="EMBL/GenBank/DDBJ databases">
        <title>Genome sequencing of Methylocaldum marinum.</title>
        <authorList>
            <person name="Takeuchi M."/>
            <person name="Kamagata Y."/>
            <person name="Hiraoka S."/>
            <person name="Oshima K."/>
            <person name="Hattori M."/>
            <person name="Iwasaki W."/>
        </authorList>
    </citation>
    <scope>NUCLEOTIDE SEQUENCE [LARGE SCALE GENOMIC DNA]</scope>
    <source>
        <strain evidence="11 12">S8</strain>
    </source>
</reference>
<dbReference type="GO" id="GO:0007165">
    <property type="term" value="P:signal transduction"/>
    <property type="evidence" value="ECO:0007669"/>
    <property type="project" value="TreeGrafter"/>
</dbReference>
<dbReference type="AlphaFoldDB" id="A0A250KV94"/>
<dbReference type="Gene3D" id="3.40.190.80">
    <property type="match status" value="1"/>
</dbReference>
<dbReference type="OrthoDB" id="9785695at2"/>
<dbReference type="InterPro" id="IPR000760">
    <property type="entry name" value="Inositol_monophosphatase-like"/>
</dbReference>
<evidence type="ECO:0000256" key="6">
    <source>
        <dbReference type="ARBA" id="ARBA00022814"/>
    </source>
</evidence>
<dbReference type="GO" id="GO:0031564">
    <property type="term" value="P:transcription antitermination"/>
    <property type="evidence" value="ECO:0007669"/>
    <property type="project" value="UniProtKB-KW"/>
</dbReference>
<dbReference type="GO" id="GO:0046854">
    <property type="term" value="P:phosphatidylinositol phosphate biosynthetic process"/>
    <property type="evidence" value="ECO:0007669"/>
    <property type="project" value="InterPro"/>
</dbReference>